<name>A0A4Z0Y7U7_9PEZI</name>
<protein>
    <submittedName>
        <fullName evidence="2">Uncharacterized protein</fullName>
    </submittedName>
</protein>
<evidence type="ECO:0000313" key="3">
    <source>
        <dbReference type="Proteomes" id="UP000297716"/>
    </source>
</evidence>
<keyword evidence="3" id="KW-1185">Reference proteome</keyword>
<organism evidence="2 3">
    <name type="scientific">Xylaria hypoxylon</name>
    <dbReference type="NCBI Taxonomy" id="37992"/>
    <lineage>
        <taxon>Eukaryota</taxon>
        <taxon>Fungi</taxon>
        <taxon>Dikarya</taxon>
        <taxon>Ascomycota</taxon>
        <taxon>Pezizomycotina</taxon>
        <taxon>Sordariomycetes</taxon>
        <taxon>Xylariomycetidae</taxon>
        <taxon>Xylariales</taxon>
        <taxon>Xylariaceae</taxon>
        <taxon>Xylaria</taxon>
    </lineage>
</organism>
<dbReference type="Proteomes" id="UP000297716">
    <property type="component" value="Unassembled WGS sequence"/>
</dbReference>
<dbReference type="EMBL" id="SKBN01000526">
    <property type="protein sequence ID" value="TGJ76028.1"/>
    <property type="molecule type" value="Genomic_DNA"/>
</dbReference>
<feature type="compositionally biased region" description="Acidic residues" evidence="1">
    <location>
        <begin position="136"/>
        <end position="148"/>
    </location>
</feature>
<proteinExistence type="predicted"/>
<sequence length="148" mass="16460">MSQQQTIQHAFWGPVIILRQDVYARHVSLNEERAICRLGAWSVNIRLSRANRSDALANLVRRDSYFKAILTHAHGSLAAAKCANECGNARSGCTPFTECRTLANGAFDGVCSACQYQWHAVQCSHHANNQQPPSESLDDDDDDENEDE</sequence>
<feature type="region of interest" description="Disordered" evidence="1">
    <location>
        <begin position="126"/>
        <end position="148"/>
    </location>
</feature>
<evidence type="ECO:0000313" key="2">
    <source>
        <dbReference type="EMBL" id="TGJ76028.1"/>
    </source>
</evidence>
<evidence type="ECO:0000256" key="1">
    <source>
        <dbReference type="SAM" id="MobiDB-lite"/>
    </source>
</evidence>
<dbReference type="InterPro" id="IPR022190">
    <property type="entry name" value="DUF3716"/>
</dbReference>
<reference evidence="2 3" key="1">
    <citation type="submission" date="2019-03" db="EMBL/GenBank/DDBJ databases">
        <title>Draft genome sequence of Xylaria hypoxylon DSM 108379, a ubiquitous saprotrophic-parasitic fungi on hardwood.</title>
        <authorList>
            <person name="Buettner E."/>
            <person name="Leonhardt S."/>
            <person name="Gebauer A.M."/>
            <person name="Liers C."/>
            <person name="Hofrichter M."/>
            <person name="Kellner H."/>
        </authorList>
    </citation>
    <scope>NUCLEOTIDE SEQUENCE [LARGE SCALE GENOMIC DNA]</scope>
    <source>
        <strain evidence="2 3">DSM 108379</strain>
    </source>
</reference>
<accession>A0A4Z0Y7U7</accession>
<dbReference type="Pfam" id="PF12511">
    <property type="entry name" value="DUF3716"/>
    <property type="match status" value="1"/>
</dbReference>
<gene>
    <name evidence="2" type="ORF">E0Z10_g10923</name>
</gene>
<dbReference type="OrthoDB" id="4772175at2759"/>
<dbReference type="AlphaFoldDB" id="A0A4Z0Y7U7"/>
<comment type="caution">
    <text evidence="2">The sequence shown here is derived from an EMBL/GenBank/DDBJ whole genome shotgun (WGS) entry which is preliminary data.</text>
</comment>